<evidence type="ECO:0000313" key="1">
    <source>
        <dbReference type="EMBL" id="MDQ0475419.1"/>
    </source>
</evidence>
<gene>
    <name evidence="1" type="ORF">QO011_008463</name>
</gene>
<dbReference type="EMBL" id="JAUSVX010000037">
    <property type="protein sequence ID" value="MDQ0475419.1"/>
    <property type="molecule type" value="Genomic_DNA"/>
</dbReference>
<organism evidence="1 2">
    <name type="scientific">Labrys wisconsinensis</name>
    <dbReference type="NCBI Taxonomy" id="425677"/>
    <lineage>
        <taxon>Bacteria</taxon>
        <taxon>Pseudomonadati</taxon>
        <taxon>Pseudomonadota</taxon>
        <taxon>Alphaproteobacteria</taxon>
        <taxon>Hyphomicrobiales</taxon>
        <taxon>Xanthobacteraceae</taxon>
        <taxon>Labrys</taxon>
    </lineage>
</organism>
<evidence type="ECO:0000313" key="2">
    <source>
        <dbReference type="Proteomes" id="UP001242480"/>
    </source>
</evidence>
<name>A0ABU0JMA7_9HYPH</name>
<proteinExistence type="predicted"/>
<accession>A0ABU0JMA7</accession>
<sequence length="58" mass="6906">MRFRGRINEAPAGWRALSHIRSLAHIPFKEYYSAMEWLVAYTNDEHLTELKKEKDDGR</sequence>
<reference evidence="1 2" key="1">
    <citation type="submission" date="2023-07" db="EMBL/GenBank/DDBJ databases">
        <title>Genomic Encyclopedia of Type Strains, Phase IV (KMG-IV): sequencing the most valuable type-strain genomes for metagenomic binning, comparative biology and taxonomic classification.</title>
        <authorList>
            <person name="Goeker M."/>
        </authorList>
    </citation>
    <scope>NUCLEOTIDE SEQUENCE [LARGE SCALE GENOMIC DNA]</scope>
    <source>
        <strain evidence="1 2">DSM 19619</strain>
    </source>
</reference>
<dbReference type="Proteomes" id="UP001242480">
    <property type="component" value="Unassembled WGS sequence"/>
</dbReference>
<keyword evidence="2" id="KW-1185">Reference proteome</keyword>
<comment type="caution">
    <text evidence="1">The sequence shown here is derived from an EMBL/GenBank/DDBJ whole genome shotgun (WGS) entry which is preliminary data.</text>
</comment>
<protein>
    <submittedName>
        <fullName evidence="1">Uncharacterized protein</fullName>
    </submittedName>
</protein>